<dbReference type="EMBL" id="ABWK02000010">
    <property type="protein sequence ID" value="EEX69300.1"/>
    <property type="molecule type" value="Genomic_DNA"/>
</dbReference>
<dbReference type="NCBIfam" id="TIGR00177">
    <property type="entry name" value="molyb_syn"/>
    <property type="match status" value="1"/>
</dbReference>
<dbReference type="InterPro" id="IPR051920">
    <property type="entry name" value="MPT_Adenylyltrnsfr/MoaC-Rel"/>
</dbReference>
<dbReference type="SUPFAM" id="SSF50800">
    <property type="entry name" value="PK beta-barrel domain-like"/>
    <property type="match status" value="1"/>
</dbReference>
<keyword evidence="6" id="KW-1185">Reference proteome</keyword>
<dbReference type="AlphaFoldDB" id="C9KLF1"/>
<dbReference type="STRING" id="500635.MITSMUL_03912"/>
<dbReference type="Pfam" id="PF00994">
    <property type="entry name" value="MoCF_biosynth"/>
    <property type="match status" value="1"/>
</dbReference>
<dbReference type="InterPro" id="IPR011037">
    <property type="entry name" value="Pyrv_Knase-like_insert_dom_sf"/>
</dbReference>
<dbReference type="UniPathway" id="UPA00344"/>
<accession>C9KLF1</accession>
<dbReference type="eggNOG" id="COG2258">
    <property type="taxonomic scope" value="Bacteria"/>
</dbReference>
<dbReference type="SUPFAM" id="SSF53218">
    <property type="entry name" value="Molybdenum cofactor biosynthesis proteins"/>
    <property type="match status" value="1"/>
</dbReference>
<comment type="pathway">
    <text evidence="2">Cofactor biosynthesis; molybdopterin biosynthesis.</text>
</comment>
<dbReference type="eggNOG" id="COG0521">
    <property type="taxonomic scope" value="Bacteria"/>
</dbReference>
<feature type="domain" description="MOSC" evidence="4">
    <location>
        <begin position="28"/>
        <end position="152"/>
    </location>
</feature>
<keyword evidence="3" id="KW-0501">Molybdenum cofactor biosynthesis</keyword>
<dbReference type="PROSITE" id="PS51340">
    <property type="entry name" value="MOSC"/>
    <property type="match status" value="1"/>
</dbReference>
<name>C9KLF1_9FIRM</name>
<protein>
    <submittedName>
        <fullName evidence="5">Molybdenum cofactor synthesis domain protein</fullName>
    </submittedName>
</protein>
<dbReference type="GO" id="GO:0030170">
    <property type="term" value="F:pyridoxal phosphate binding"/>
    <property type="evidence" value="ECO:0007669"/>
    <property type="project" value="InterPro"/>
</dbReference>
<dbReference type="HOGENOM" id="CLU_077358_3_0_9"/>
<evidence type="ECO:0000256" key="2">
    <source>
        <dbReference type="ARBA" id="ARBA00005046"/>
    </source>
</evidence>
<evidence type="ECO:0000256" key="3">
    <source>
        <dbReference type="ARBA" id="ARBA00023150"/>
    </source>
</evidence>
<dbReference type="Proteomes" id="UP000003671">
    <property type="component" value="Unassembled WGS sequence"/>
</dbReference>
<evidence type="ECO:0000259" key="4">
    <source>
        <dbReference type="PROSITE" id="PS51340"/>
    </source>
</evidence>
<dbReference type="Pfam" id="PF03473">
    <property type="entry name" value="MOSC"/>
    <property type="match status" value="1"/>
</dbReference>
<dbReference type="Gene3D" id="2.40.33.20">
    <property type="entry name" value="PK beta-barrel domain-like"/>
    <property type="match status" value="1"/>
</dbReference>
<dbReference type="CDD" id="cd00886">
    <property type="entry name" value="MogA_MoaB"/>
    <property type="match status" value="1"/>
</dbReference>
<reference evidence="5" key="1">
    <citation type="submission" date="2009-09" db="EMBL/GenBank/DDBJ databases">
        <authorList>
            <person name="Weinstock G."/>
            <person name="Sodergren E."/>
            <person name="Clifton S."/>
            <person name="Fulton L."/>
            <person name="Fulton B."/>
            <person name="Courtney L."/>
            <person name="Fronick C."/>
            <person name="Harrison M."/>
            <person name="Strong C."/>
            <person name="Farmer C."/>
            <person name="Delahaunty K."/>
            <person name="Markovic C."/>
            <person name="Hall O."/>
            <person name="Minx P."/>
            <person name="Tomlinson C."/>
            <person name="Mitreva M."/>
            <person name="Nelson J."/>
            <person name="Hou S."/>
            <person name="Wollam A."/>
            <person name="Pepin K.H."/>
            <person name="Johnson M."/>
            <person name="Bhonagiri V."/>
            <person name="Nash W.E."/>
            <person name="Warren W."/>
            <person name="Chinwalla A."/>
            <person name="Mardis E.R."/>
            <person name="Wilson R.K."/>
        </authorList>
    </citation>
    <scope>NUCLEOTIDE SEQUENCE [LARGE SCALE GENOMIC DNA]</scope>
    <source>
        <strain evidence="5">DSM 20544</strain>
    </source>
</reference>
<evidence type="ECO:0000313" key="6">
    <source>
        <dbReference type="Proteomes" id="UP000003671"/>
    </source>
</evidence>
<dbReference type="PROSITE" id="PS01078">
    <property type="entry name" value="MOCF_BIOSYNTHESIS_1"/>
    <property type="match status" value="1"/>
</dbReference>
<evidence type="ECO:0000256" key="1">
    <source>
        <dbReference type="ARBA" id="ARBA00003487"/>
    </source>
</evidence>
<evidence type="ECO:0000313" key="5">
    <source>
        <dbReference type="EMBL" id="EEX69300.1"/>
    </source>
</evidence>
<dbReference type="InterPro" id="IPR008284">
    <property type="entry name" value="MoCF_biosynth_CS"/>
</dbReference>
<dbReference type="Gene3D" id="3.40.980.10">
    <property type="entry name" value="MoaB/Mog-like domain"/>
    <property type="match status" value="1"/>
</dbReference>
<dbReference type="PATRIC" id="fig|500635.8.peg.321"/>
<organism evidence="5 6">
    <name type="scientific">Mitsuokella multacida DSM 20544</name>
    <dbReference type="NCBI Taxonomy" id="500635"/>
    <lineage>
        <taxon>Bacteria</taxon>
        <taxon>Bacillati</taxon>
        <taxon>Bacillota</taxon>
        <taxon>Negativicutes</taxon>
        <taxon>Selenomonadales</taxon>
        <taxon>Selenomonadaceae</taxon>
        <taxon>Mitsuokella</taxon>
    </lineage>
</organism>
<dbReference type="SMART" id="SM00852">
    <property type="entry name" value="MoCF_biosynth"/>
    <property type="match status" value="1"/>
</dbReference>
<dbReference type="PANTHER" id="PTHR43764:SF1">
    <property type="entry name" value="MOLYBDOPTERIN MOLYBDOTRANSFERASE"/>
    <property type="match status" value="1"/>
</dbReference>
<dbReference type="GO" id="GO:0006777">
    <property type="term" value="P:Mo-molybdopterin cofactor biosynthetic process"/>
    <property type="evidence" value="ECO:0007669"/>
    <property type="project" value="UniProtKB-KW"/>
</dbReference>
<dbReference type="GO" id="GO:0003824">
    <property type="term" value="F:catalytic activity"/>
    <property type="evidence" value="ECO:0007669"/>
    <property type="project" value="InterPro"/>
</dbReference>
<gene>
    <name evidence="5" type="ORF">MITSMUL_03912</name>
</gene>
<dbReference type="InterPro" id="IPR001453">
    <property type="entry name" value="MoaB/Mog_dom"/>
</dbReference>
<dbReference type="GO" id="GO:0030151">
    <property type="term" value="F:molybdenum ion binding"/>
    <property type="evidence" value="ECO:0007669"/>
    <property type="project" value="InterPro"/>
</dbReference>
<dbReference type="InterPro" id="IPR036425">
    <property type="entry name" value="MoaB/Mog-like_dom_sf"/>
</dbReference>
<dbReference type="PANTHER" id="PTHR43764">
    <property type="entry name" value="MOLYBDENUM COFACTOR BIOSYNTHESIS"/>
    <property type="match status" value="1"/>
</dbReference>
<sequence length="318" mass="35060">MRLRTDRRIFMGTIKALCISEKKGTLKTPIHKALFQTEWGMVGDAHAGRWHRQVSFLGLAEIEEFRKRGIDVKLGAFGENIVADGFHFKELPIGTRLRAGEVWFEITQIGKECHKSCAIRSQVGDCIMPREGVFARVLHGGWIEEGDTLEIVQEKMPLDAAIVTASDKGSKGLREDKSGAKVQEMLEKAGYTVAEKVILPDEQHDLEHKMRSFGDRGIALVVTTGGTGFSVRDVTPEATLAVCERLAPGIPEAMRALSMQVTHRAMLSRAQAGIYKRTLIVNLPGSSKAVEECLGFVLPELQHGIDILRGDASECARK</sequence>
<dbReference type="InterPro" id="IPR005302">
    <property type="entry name" value="MoCF_Sase_C"/>
</dbReference>
<comment type="function">
    <text evidence="1">May be involved in the biosynthesis of molybdopterin.</text>
</comment>
<proteinExistence type="predicted"/>
<comment type="caution">
    <text evidence="5">The sequence shown here is derived from an EMBL/GenBank/DDBJ whole genome shotgun (WGS) entry which is preliminary data.</text>
</comment>